<dbReference type="EMBL" id="BPVZ01000080">
    <property type="protein sequence ID" value="GKV28686.1"/>
    <property type="molecule type" value="Genomic_DNA"/>
</dbReference>
<dbReference type="AlphaFoldDB" id="A0AAV5KVJ7"/>
<proteinExistence type="predicted"/>
<protein>
    <submittedName>
        <fullName evidence="1">Uncharacterized protein</fullName>
    </submittedName>
</protein>
<keyword evidence="2" id="KW-1185">Reference proteome</keyword>
<organism evidence="1 2">
    <name type="scientific">Rubroshorea leprosula</name>
    <dbReference type="NCBI Taxonomy" id="152421"/>
    <lineage>
        <taxon>Eukaryota</taxon>
        <taxon>Viridiplantae</taxon>
        <taxon>Streptophyta</taxon>
        <taxon>Embryophyta</taxon>
        <taxon>Tracheophyta</taxon>
        <taxon>Spermatophyta</taxon>
        <taxon>Magnoliopsida</taxon>
        <taxon>eudicotyledons</taxon>
        <taxon>Gunneridae</taxon>
        <taxon>Pentapetalae</taxon>
        <taxon>rosids</taxon>
        <taxon>malvids</taxon>
        <taxon>Malvales</taxon>
        <taxon>Dipterocarpaceae</taxon>
        <taxon>Rubroshorea</taxon>
    </lineage>
</organism>
<name>A0AAV5KVJ7_9ROSI</name>
<gene>
    <name evidence="1" type="ORF">SLEP1_g37704</name>
</gene>
<evidence type="ECO:0000313" key="2">
    <source>
        <dbReference type="Proteomes" id="UP001054252"/>
    </source>
</evidence>
<evidence type="ECO:0000313" key="1">
    <source>
        <dbReference type="EMBL" id="GKV28686.1"/>
    </source>
</evidence>
<comment type="caution">
    <text evidence="1">The sequence shown here is derived from an EMBL/GenBank/DDBJ whole genome shotgun (WGS) entry which is preliminary data.</text>
</comment>
<reference evidence="1 2" key="1">
    <citation type="journal article" date="2021" name="Commun. Biol.">
        <title>The genome of Shorea leprosula (Dipterocarpaceae) highlights the ecological relevance of drought in aseasonal tropical rainforests.</title>
        <authorList>
            <person name="Ng K.K.S."/>
            <person name="Kobayashi M.J."/>
            <person name="Fawcett J.A."/>
            <person name="Hatakeyama M."/>
            <person name="Paape T."/>
            <person name="Ng C.H."/>
            <person name="Ang C.C."/>
            <person name="Tnah L.H."/>
            <person name="Lee C.T."/>
            <person name="Nishiyama T."/>
            <person name="Sese J."/>
            <person name="O'Brien M.J."/>
            <person name="Copetti D."/>
            <person name="Mohd Noor M.I."/>
            <person name="Ong R.C."/>
            <person name="Putra M."/>
            <person name="Sireger I.Z."/>
            <person name="Indrioko S."/>
            <person name="Kosugi Y."/>
            <person name="Izuno A."/>
            <person name="Isagi Y."/>
            <person name="Lee S.L."/>
            <person name="Shimizu K.K."/>
        </authorList>
    </citation>
    <scope>NUCLEOTIDE SEQUENCE [LARGE SCALE GENOMIC DNA]</scope>
    <source>
        <strain evidence="1">214</strain>
    </source>
</reference>
<dbReference type="Proteomes" id="UP001054252">
    <property type="component" value="Unassembled WGS sequence"/>
</dbReference>
<sequence length="62" mass="6871">MDRTAVYSGCWVGQLRDLDLASTQVQACVKFVGAEKQRPEGCKPSTALCHAHHVFVELPKWA</sequence>
<accession>A0AAV5KVJ7</accession>